<dbReference type="Proteomes" id="UP001371305">
    <property type="component" value="Unassembled WGS sequence"/>
</dbReference>
<sequence>MFLFTDDSPLQGNALHLLDSYRLLKVKGTTASFRWQPAAS</sequence>
<name>A0ABU9AVG3_9BACT</name>
<protein>
    <submittedName>
        <fullName evidence="1">Uncharacterized protein</fullName>
    </submittedName>
</protein>
<dbReference type="EMBL" id="JBBUKT010000003">
    <property type="protein sequence ID" value="MEK7950752.1"/>
    <property type="molecule type" value="Genomic_DNA"/>
</dbReference>
<accession>A0ABU9AVG3</accession>
<gene>
    <name evidence="1" type="ORF">WKV53_09610</name>
</gene>
<dbReference type="RefSeq" id="WP_341404353.1">
    <property type="nucleotide sequence ID" value="NZ_JBBUKT010000003.1"/>
</dbReference>
<keyword evidence="2" id="KW-1185">Reference proteome</keyword>
<evidence type="ECO:0000313" key="1">
    <source>
        <dbReference type="EMBL" id="MEK7950752.1"/>
    </source>
</evidence>
<organism evidence="1 2">
    <name type="scientific">Luteolibacter soli</name>
    <dbReference type="NCBI Taxonomy" id="3135280"/>
    <lineage>
        <taxon>Bacteria</taxon>
        <taxon>Pseudomonadati</taxon>
        <taxon>Verrucomicrobiota</taxon>
        <taxon>Verrucomicrobiia</taxon>
        <taxon>Verrucomicrobiales</taxon>
        <taxon>Verrucomicrobiaceae</taxon>
        <taxon>Luteolibacter</taxon>
    </lineage>
</organism>
<comment type="caution">
    <text evidence="1">The sequence shown here is derived from an EMBL/GenBank/DDBJ whole genome shotgun (WGS) entry which is preliminary data.</text>
</comment>
<proteinExistence type="predicted"/>
<reference evidence="1 2" key="1">
    <citation type="submission" date="2024-04" db="EMBL/GenBank/DDBJ databases">
        <title>Luteolibacter sp. isolated from soil.</title>
        <authorList>
            <person name="An J."/>
        </authorList>
    </citation>
    <scope>NUCLEOTIDE SEQUENCE [LARGE SCALE GENOMIC DNA]</scope>
    <source>
        <strain evidence="1 2">Y139</strain>
    </source>
</reference>
<evidence type="ECO:0000313" key="2">
    <source>
        <dbReference type="Proteomes" id="UP001371305"/>
    </source>
</evidence>